<dbReference type="SMART" id="SM00893">
    <property type="entry name" value="ETF"/>
    <property type="match status" value="1"/>
</dbReference>
<dbReference type="GO" id="GO:0009055">
    <property type="term" value="F:electron transfer activity"/>
    <property type="evidence" value="ECO:0007669"/>
    <property type="project" value="InterPro"/>
</dbReference>
<name>A0A1M6MZ24_MEGEL</name>
<dbReference type="PIRSF" id="PIRSF000090">
    <property type="entry name" value="Beta-ETF"/>
    <property type="match status" value="1"/>
</dbReference>
<dbReference type="AlphaFoldDB" id="A0A1M6MZ24"/>
<evidence type="ECO:0000313" key="6">
    <source>
        <dbReference type="Proteomes" id="UP000536773"/>
    </source>
</evidence>
<evidence type="ECO:0000313" key="4">
    <source>
        <dbReference type="EMBL" id="NMK39562.1"/>
    </source>
</evidence>
<dbReference type="EMBL" id="CP027569">
    <property type="protein sequence ID" value="AVO27698.1"/>
    <property type="molecule type" value="Genomic_DNA"/>
</dbReference>
<dbReference type="PANTHER" id="PTHR21294:SF17">
    <property type="entry name" value="PROTEIN FIXA"/>
    <property type="match status" value="1"/>
</dbReference>
<dbReference type="InterPro" id="IPR014730">
    <property type="entry name" value="ETF_a/b_N"/>
</dbReference>
<dbReference type="SUPFAM" id="SSF52402">
    <property type="entry name" value="Adenine nucleotide alpha hydrolases-like"/>
    <property type="match status" value="1"/>
</dbReference>
<dbReference type="PANTHER" id="PTHR21294">
    <property type="entry name" value="ELECTRON TRANSFER FLAVOPROTEIN BETA-SUBUNIT"/>
    <property type="match status" value="1"/>
</dbReference>
<dbReference type="CDD" id="cd01714">
    <property type="entry name" value="ETF_beta"/>
    <property type="match status" value="1"/>
</dbReference>
<gene>
    <name evidence="3" type="ORF">C6Y28_08785</name>
    <name evidence="4" type="ORF">HG933_09310</name>
</gene>
<reference evidence="4 6" key="2">
    <citation type="submission" date="2020-04" db="EMBL/GenBank/DDBJ databases">
        <authorList>
            <person name="Hitch T.C.A."/>
            <person name="Wylensek D."/>
            <person name="Clavel T."/>
        </authorList>
    </citation>
    <scope>NUCLEOTIDE SEQUENCE [LARGE SCALE GENOMIC DNA]</scope>
    <source>
        <strain evidence="4 6">WCA-386-APC-2A</strain>
    </source>
</reference>
<evidence type="ECO:0000256" key="1">
    <source>
        <dbReference type="ARBA" id="ARBA00042002"/>
    </source>
</evidence>
<dbReference type="RefSeq" id="WP_022498188.1">
    <property type="nucleotide sequence ID" value="NZ_AP031433.1"/>
</dbReference>
<feature type="domain" description="Electron transfer flavoprotein alpha/beta-subunit N-terminal" evidence="2">
    <location>
        <begin position="22"/>
        <end position="219"/>
    </location>
</feature>
<dbReference type="InterPro" id="IPR012255">
    <property type="entry name" value="ETF_b"/>
</dbReference>
<dbReference type="InterPro" id="IPR033948">
    <property type="entry name" value="ETF_beta_N"/>
</dbReference>
<evidence type="ECO:0000313" key="5">
    <source>
        <dbReference type="Proteomes" id="UP000238358"/>
    </source>
</evidence>
<dbReference type="Pfam" id="PF01012">
    <property type="entry name" value="ETF"/>
    <property type="match status" value="1"/>
</dbReference>
<reference evidence="3 5" key="1">
    <citation type="journal article" date="2018" name="Genome Announc.">
        <title>Complete genomes of two Megasphaera elsdenii strains, NCIMB 702410 and ATCC 25940.</title>
        <authorList>
            <person name="Hatmaker E.A."/>
            <person name="O'Dell K."/>
            <person name="Riley L.A."/>
            <person name="Klingeman D.M."/>
            <person name="Guss A.M."/>
        </authorList>
    </citation>
    <scope>NUCLEOTIDE SEQUENCE [LARGE SCALE GENOMIC DNA]</scope>
    <source>
        <strain evidence="3 5">NCIMB702410</strain>
    </source>
</reference>
<dbReference type="Proteomes" id="UP000536773">
    <property type="component" value="Unassembled WGS sequence"/>
</dbReference>
<evidence type="ECO:0000259" key="2">
    <source>
        <dbReference type="SMART" id="SM00893"/>
    </source>
</evidence>
<dbReference type="Gene3D" id="3.40.50.620">
    <property type="entry name" value="HUPs"/>
    <property type="match status" value="1"/>
</dbReference>
<accession>A0A1M6MZ24</accession>
<dbReference type="EMBL" id="JABBJH010000013">
    <property type="protein sequence ID" value="NMK39562.1"/>
    <property type="molecule type" value="Genomic_DNA"/>
</dbReference>
<sequence length="270" mass="29085">MEILVCVKQVPDTAEVKIDPVKHTVIRAGVPNIFNPFDQNALEAALALKDADKDVKITLLSMGPDQAKDVLREGLAMGADDAYLLSDRKLGGSDTLATGYALAQAIKKLAADKGIEQFDIILCGKQAIDGDTAQVGPQIACELGIPQITYARDIKVEGDKVTVQQENEEGYIVTEANFPVLITAVKDLNEPRFPTIRGTMKAKRREIPNLDAAAVAADDAQIGLSGSPTKVRKIFTPPQRSGGLVLKVEDDNEQAIVDQVMEKLVAQKII</sequence>
<evidence type="ECO:0000313" key="3">
    <source>
        <dbReference type="EMBL" id="AVO27698.1"/>
    </source>
</evidence>
<dbReference type="InterPro" id="IPR014729">
    <property type="entry name" value="Rossmann-like_a/b/a_fold"/>
</dbReference>
<dbReference type="OrthoDB" id="9804960at2"/>
<organism evidence="4 6">
    <name type="scientific">Megasphaera elsdenii</name>
    <dbReference type="NCBI Taxonomy" id="907"/>
    <lineage>
        <taxon>Bacteria</taxon>
        <taxon>Bacillati</taxon>
        <taxon>Bacillota</taxon>
        <taxon>Negativicutes</taxon>
        <taxon>Veillonellales</taxon>
        <taxon>Veillonellaceae</taxon>
        <taxon>Megasphaera</taxon>
    </lineage>
</organism>
<proteinExistence type="predicted"/>
<protein>
    <recommendedName>
        <fullName evidence="1">Electron transfer flavoprotein small subunit</fullName>
    </recommendedName>
</protein>
<dbReference type="Proteomes" id="UP000238358">
    <property type="component" value="Chromosome"/>
</dbReference>